<dbReference type="Proteomes" id="UP001415857">
    <property type="component" value="Unassembled WGS sequence"/>
</dbReference>
<keyword evidence="3 5" id="KW-0274">FAD</keyword>
<gene>
    <name evidence="6" type="ORF">L1049_011892</name>
</gene>
<dbReference type="EC" id="1.-.-.-" evidence="5"/>
<accession>A0AAP0WYE7</accession>
<evidence type="ECO:0000256" key="4">
    <source>
        <dbReference type="ARBA" id="ARBA00023002"/>
    </source>
</evidence>
<dbReference type="Gene3D" id="3.50.50.60">
    <property type="entry name" value="FAD/NAD(P)-binding domain"/>
    <property type="match status" value="1"/>
</dbReference>
<dbReference type="InterPro" id="IPR020946">
    <property type="entry name" value="Flavin_mOase-like"/>
</dbReference>
<evidence type="ECO:0000256" key="3">
    <source>
        <dbReference type="ARBA" id="ARBA00022827"/>
    </source>
</evidence>
<keyword evidence="5" id="KW-0503">Monooxygenase</keyword>
<comment type="similarity">
    <text evidence="1 5">Belongs to the FMO family.</text>
</comment>
<comment type="cofactor">
    <cofactor evidence="5">
        <name>FAD</name>
        <dbReference type="ChEBI" id="CHEBI:57692"/>
    </cofactor>
</comment>
<dbReference type="EMBL" id="JBBPBK010000006">
    <property type="protein sequence ID" value="KAK9283642.1"/>
    <property type="molecule type" value="Genomic_DNA"/>
</dbReference>
<keyword evidence="4 5" id="KW-0560">Oxidoreductase</keyword>
<dbReference type="SUPFAM" id="SSF51905">
    <property type="entry name" value="FAD/NAD(P)-binding domain"/>
    <property type="match status" value="1"/>
</dbReference>
<evidence type="ECO:0000256" key="1">
    <source>
        <dbReference type="ARBA" id="ARBA00009183"/>
    </source>
</evidence>
<dbReference type="AlphaFoldDB" id="A0AAP0WYE7"/>
<dbReference type="InterPro" id="IPR036188">
    <property type="entry name" value="FAD/NAD-bd_sf"/>
</dbReference>
<keyword evidence="2 5" id="KW-0285">Flavoprotein</keyword>
<keyword evidence="7" id="KW-1185">Reference proteome</keyword>
<dbReference type="Pfam" id="PF00743">
    <property type="entry name" value="FMO-like"/>
    <property type="match status" value="1"/>
</dbReference>
<evidence type="ECO:0000256" key="5">
    <source>
        <dbReference type="RuleBase" id="RU361177"/>
    </source>
</evidence>
<protein>
    <recommendedName>
        <fullName evidence="5">Flavin-containing monooxygenase</fullName>
        <ecNumber evidence="5">1.-.-.-</ecNumber>
    </recommendedName>
</protein>
<evidence type="ECO:0000313" key="6">
    <source>
        <dbReference type="EMBL" id="KAK9283642.1"/>
    </source>
</evidence>
<evidence type="ECO:0000256" key="2">
    <source>
        <dbReference type="ARBA" id="ARBA00022630"/>
    </source>
</evidence>
<dbReference type="GO" id="GO:0004499">
    <property type="term" value="F:N,N-dimethylaniline monooxygenase activity"/>
    <property type="evidence" value="ECO:0007669"/>
    <property type="project" value="InterPro"/>
</dbReference>
<dbReference type="PANTHER" id="PTHR23023">
    <property type="entry name" value="DIMETHYLANILINE MONOOXYGENASE"/>
    <property type="match status" value="1"/>
</dbReference>
<organism evidence="6 7">
    <name type="scientific">Liquidambar formosana</name>
    <name type="common">Formosan gum</name>
    <dbReference type="NCBI Taxonomy" id="63359"/>
    <lineage>
        <taxon>Eukaryota</taxon>
        <taxon>Viridiplantae</taxon>
        <taxon>Streptophyta</taxon>
        <taxon>Embryophyta</taxon>
        <taxon>Tracheophyta</taxon>
        <taxon>Spermatophyta</taxon>
        <taxon>Magnoliopsida</taxon>
        <taxon>eudicotyledons</taxon>
        <taxon>Gunneridae</taxon>
        <taxon>Pentapetalae</taxon>
        <taxon>Saxifragales</taxon>
        <taxon>Altingiaceae</taxon>
        <taxon>Liquidambar</taxon>
    </lineage>
</organism>
<dbReference type="InterPro" id="IPR050346">
    <property type="entry name" value="FMO-like"/>
</dbReference>
<evidence type="ECO:0000313" key="7">
    <source>
        <dbReference type="Proteomes" id="UP001415857"/>
    </source>
</evidence>
<sequence length="136" mass="15782">MTGIDKWPGYQIHSHNYRVPDPFRGQVVVIIGLGPSAVEISRDIATVAKEVHVAKRRPDVKIPKLDNHDNIWQQKMYEYKNWLLAQIGSPPLEEWRKKLIEECIKFLRAAEDEHGNQWDDDYWNSVMELNVVSGSS</sequence>
<name>A0AAP0WYE7_LIQFO</name>
<reference evidence="6 7" key="1">
    <citation type="journal article" date="2024" name="Plant J.">
        <title>Genome sequences and population genomics reveal climatic adaptation and genomic divergence between two closely related sweetgum species.</title>
        <authorList>
            <person name="Xu W.Q."/>
            <person name="Ren C.Q."/>
            <person name="Zhang X.Y."/>
            <person name="Comes H.P."/>
            <person name="Liu X.H."/>
            <person name="Li Y.G."/>
            <person name="Kettle C.J."/>
            <person name="Jalonen R."/>
            <person name="Gaisberger H."/>
            <person name="Ma Y.Z."/>
            <person name="Qiu Y.X."/>
        </authorList>
    </citation>
    <scope>NUCLEOTIDE SEQUENCE [LARGE SCALE GENOMIC DNA]</scope>
    <source>
        <strain evidence="6">Hangzhou</strain>
    </source>
</reference>
<comment type="caution">
    <text evidence="6">The sequence shown here is derived from an EMBL/GenBank/DDBJ whole genome shotgun (WGS) entry which is preliminary data.</text>
</comment>
<dbReference type="GO" id="GO:0050660">
    <property type="term" value="F:flavin adenine dinucleotide binding"/>
    <property type="evidence" value="ECO:0007669"/>
    <property type="project" value="InterPro"/>
</dbReference>
<proteinExistence type="inferred from homology"/>
<dbReference type="GO" id="GO:0050661">
    <property type="term" value="F:NADP binding"/>
    <property type="evidence" value="ECO:0007669"/>
    <property type="project" value="InterPro"/>
</dbReference>